<keyword evidence="1" id="KW-1133">Transmembrane helix</keyword>
<comment type="caution">
    <text evidence="3">The sequence shown here is derived from an EMBL/GenBank/DDBJ whole genome shotgun (WGS) entry which is preliminary data.</text>
</comment>
<gene>
    <name evidence="3" type="ORF">CUC44_09275</name>
</gene>
<feature type="transmembrane region" description="Helical" evidence="1">
    <location>
        <begin position="225"/>
        <end position="243"/>
    </location>
</feature>
<evidence type="ECO:0000256" key="1">
    <source>
        <dbReference type="SAM" id="Phobius"/>
    </source>
</evidence>
<sequence>MAMCRYLVADGRHCTEEAGEHDLCRWHDPHASHQSPDTAQALENFVRQGGLCHGLQLARAELADLNLVNKQGPQGFLLEQCNLYRANLRGAHLYGIRVKGGSLMKADFSEANLHCAELHDVNLLGIRWKNTRLDNLDTGKRLMQDRKGRKERDPAQARVWFKEAEETYRDLRKASEAQGIFTMSGLYIQQELTMRRLQMPFCSYQRFASWIVDLFCGYGEAPMRVVLFSLLLILICSVFYFFFGLSFNGNHLIYRPEASLEQNAIFLLECLYYSVVTFTTLGYGDFTPIGLSRIFAAFEAFTGSFTLALFVVVFVKKMTR</sequence>
<evidence type="ECO:0000313" key="3">
    <source>
        <dbReference type="EMBL" id="PJC93418.1"/>
    </source>
</evidence>
<dbReference type="AlphaFoldDB" id="A0A2M8HA27"/>
<feature type="transmembrane region" description="Helical" evidence="1">
    <location>
        <begin position="264"/>
        <end position="283"/>
    </location>
</feature>
<keyword evidence="1" id="KW-0472">Membrane</keyword>
<dbReference type="Gene3D" id="2.160.20.80">
    <property type="entry name" value="E3 ubiquitin-protein ligase SopA"/>
    <property type="match status" value="1"/>
</dbReference>
<name>A0A2M8HA27_9GAMM</name>
<dbReference type="InterPro" id="IPR013099">
    <property type="entry name" value="K_chnl_dom"/>
</dbReference>
<dbReference type="RefSeq" id="WP_100859680.1">
    <property type="nucleotide sequence ID" value="NZ_PGCP01000013.1"/>
</dbReference>
<evidence type="ECO:0000259" key="2">
    <source>
        <dbReference type="Pfam" id="PF07885"/>
    </source>
</evidence>
<dbReference type="Gene3D" id="1.10.287.70">
    <property type="match status" value="1"/>
</dbReference>
<protein>
    <submittedName>
        <fullName evidence="3">Potassium transporter Kef</fullName>
    </submittedName>
</protein>
<evidence type="ECO:0000313" key="4">
    <source>
        <dbReference type="Proteomes" id="UP000232060"/>
    </source>
</evidence>
<dbReference type="Pfam" id="PF07885">
    <property type="entry name" value="Ion_trans_2"/>
    <property type="match status" value="1"/>
</dbReference>
<keyword evidence="1" id="KW-0812">Transmembrane</keyword>
<feature type="domain" description="Potassium channel" evidence="2">
    <location>
        <begin position="231"/>
        <end position="319"/>
    </location>
</feature>
<keyword evidence="4" id="KW-1185">Reference proteome</keyword>
<organism evidence="3 4">
    <name type="scientific">Aeromonas lusitana</name>
    <dbReference type="NCBI Taxonomy" id="931529"/>
    <lineage>
        <taxon>Bacteria</taxon>
        <taxon>Pseudomonadati</taxon>
        <taxon>Pseudomonadota</taxon>
        <taxon>Gammaproteobacteria</taxon>
        <taxon>Aeromonadales</taxon>
        <taxon>Aeromonadaceae</taxon>
        <taxon>Aeromonas</taxon>
    </lineage>
</organism>
<dbReference type="OrthoDB" id="9813518at2"/>
<dbReference type="SUPFAM" id="SSF141571">
    <property type="entry name" value="Pentapeptide repeat-like"/>
    <property type="match status" value="1"/>
</dbReference>
<dbReference type="EMBL" id="PGCP01000013">
    <property type="protein sequence ID" value="PJC93418.1"/>
    <property type="molecule type" value="Genomic_DNA"/>
</dbReference>
<reference evidence="3 4" key="1">
    <citation type="submission" date="2017-11" db="EMBL/GenBank/DDBJ databases">
        <title>Draft genome sequence of environmental isolate Aeromonas lusitania sp. nov. MDC 2473.</title>
        <authorList>
            <person name="Colston S.M."/>
            <person name="Navarro A."/>
            <person name="Martinez-Murcia A.J."/>
            <person name="Graf J."/>
        </authorList>
    </citation>
    <scope>NUCLEOTIDE SEQUENCE [LARGE SCALE GENOMIC DNA]</scope>
    <source>
        <strain evidence="3 4">MDC 2473</strain>
    </source>
</reference>
<feature type="transmembrane region" description="Helical" evidence="1">
    <location>
        <begin position="295"/>
        <end position="315"/>
    </location>
</feature>
<accession>A0A2M8HA27</accession>
<proteinExistence type="predicted"/>
<dbReference type="SUPFAM" id="SSF81324">
    <property type="entry name" value="Voltage-gated potassium channels"/>
    <property type="match status" value="1"/>
</dbReference>
<dbReference type="Proteomes" id="UP000232060">
    <property type="component" value="Unassembled WGS sequence"/>
</dbReference>